<dbReference type="PROSITE" id="PS00094">
    <property type="entry name" value="C5_MTASE_1"/>
    <property type="match status" value="1"/>
</dbReference>
<dbReference type="InterPro" id="IPR001525">
    <property type="entry name" value="C5_MeTfrase"/>
</dbReference>
<name>A0ABX1VR34_9FIRM</name>
<protein>
    <recommendedName>
        <fullName evidence="7">Cytosine-specific methyltransferase</fullName>
        <ecNumber evidence="7">2.1.1.37</ecNumber>
    </recommendedName>
</protein>
<sequence length="584" mass="63843">MNKLTLGSLFDGSGGFPLGGLISGITPVWASEIEPFPIRVTTKRLPFIKHYGDISCMDGSEIEPVDIITFGSPCQDLSIAGKRDGLDGKRSSLFYEAIRIVKEMRCATDGKKPRYIVWENVPGAFSSNKGEDFRCVLEGVCHIEDETISIPKTDKWKPAGSIVGDHFSLAWRVLDAQYWGVPQRRKRIFLVADFAGGGAGEILFKSEGLSGYSKESIRSWQGATSYIADSTGAAGTICLNDQGGNRMDVTKDITCTLRAKSNHPPCVMDSAVFDNHGKDTRFSGPIDVAPTISATYGTGGNNQPFVVENPKTYDVRFTSEGTINARSNVYESDTARTIDTSGNAPDSNQGGIAVVESYALQGSMIGRDDKNGPRGDGVNEEVSFTLNTVDKHAVVYAIDRESFNCGQNYARNLGITEDGISSTLNAQGPSAVATPTYSSSKASFFTNAEKELANTLVATDYKDPPLINGNDGIEYTVRRLTPTECARLQGFPDWWCSDLGIENPTMDDLRTWYDIFETHRKVTGSYSKAKTLKQISKWLKNPHSDSAEYKMWGNGVALPNVCFVLSGIVWYTQLEGNIKSIFLF</sequence>
<dbReference type="GO" id="GO:0032259">
    <property type="term" value="P:methylation"/>
    <property type="evidence" value="ECO:0007669"/>
    <property type="project" value="UniProtKB-KW"/>
</dbReference>
<keyword evidence="3 5" id="KW-0949">S-adenosyl-L-methionine</keyword>
<dbReference type="Proteomes" id="UP000539052">
    <property type="component" value="Unassembled WGS sequence"/>
</dbReference>
<keyword evidence="2 5" id="KW-0808">Transferase</keyword>
<comment type="caution">
    <text evidence="8">The sequence shown here is derived from an EMBL/GenBank/DDBJ whole genome shotgun (WGS) entry which is preliminary data.</text>
</comment>
<dbReference type="InterPro" id="IPR018117">
    <property type="entry name" value="C5_DNA_meth_AS"/>
</dbReference>
<dbReference type="GO" id="GO:0003886">
    <property type="term" value="F:DNA (cytosine-5-)-methyltransferase activity"/>
    <property type="evidence" value="ECO:0007669"/>
    <property type="project" value="UniProtKB-EC"/>
</dbReference>
<dbReference type="PANTHER" id="PTHR10629:SF52">
    <property type="entry name" value="DNA (CYTOSINE-5)-METHYLTRANSFERASE 1"/>
    <property type="match status" value="1"/>
</dbReference>
<dbReference type="InterPro" id="IPR029063">
    <property type="entry name" value="SAM-dependent_MTases_sf"/>
</dbReference>
<evidence type="ECO:0000256" key="2">
    <source>
        <dbReference type="ARBA" id="ARBA00022679"/>
    </source>
</evidence>
<evidence type="ECO:0000313" key="9">
    <source>
        <dbReference type="Proteomes" id="UP000539052"/>
    </source>
</evidence>
<proteinExistence type="inferred from homology"/>
<evidence type="ECO:0000256" key="7">
    <source>
        <dbReference type="RuleBase" id="RU000417"/>
    </source>
</evidence>
<comment type="catalytic activity">
    <reaction evidence="7">
        <text>a 2'-deoxycytidine in DNA + S-adenosyl-L-methionine = a 5-methyl-2'-deoxycytidine in DNA + S-adenosyl-L-homocysteine + H(+)</text>
        <dbReference type="Rhea" id="RHEA:13681"/>
        <dbReference type="Rhea" id="RHEA-COMP:11369"/>
        <dbReference type="Rhea" id="RHEA-COMP:11370"/>
        <dbReference type="ChEBI" id="CHEBI:15378"/>
        <dbReference type="ChEBI" id="CHEBI:57856"/>
        <dbReference type="ChEBI" id="CHEBI:59789"/>
        <dbReference type="ChEBI" id="CHEBI:85452"/>
        <dbReference type="ChEBI" id="CHEBI:85454"/>
        <dbReference type="EC" id="2.1.1.37"/>
    </reaction>
</comment>
<reference evidence="8 9" key="1">
    <citation type="submission" date="2020-03" db="EMBL/GenBank/DDBJ databases">
        <title>Genome Sequence of industrial isolate, B5A.</title>
        <authorList>
            <person name="Sharma S."/>
            <person name="Patil P.B."/>
            <person name="Korpole S."/>
        </authorList>
    </citation>
    <scope>NUCLEOTIDE SEQUENCE [LARGE SCALE GENOMIC DNA]</scope>
    <source>
        <strain evidence="8 9">PI-S10-B5A</strain>
    </source>
</reference>
<evidence type="ECO:0000256" key="1">
    <source>
        <dbReference type="ARBA" id="ARBA00022603"/>
    </source>
</evidence>
<evidence type="ECO:0000256" key="5">
    <source>
        <dbReference type="PROSITE-ProRule" id="PRU01016"/>
    </source>
</evidence>
<dbReference type="Pfam" id="PF00145">
    <property type="entry name" value="DNA_methylase"/>
    <property type="match status" value="2"/>
</dbReference>
<dbReference type="EC" id="2.1.1.37" evidence="7"/>
<evidence type="ECO:0000256" key="4">
    <source>
        <dbReference type="ARBA" id="ARBA00022747"/>
    </source>
</evidence>
<dbReference type="EMBL" id="JAAOXG010000020">
    <property type="protein sequence ID" value="NNJ30465.1"/>
    <property type="molecule type" value="Genomic_DNA"/>
</dbReference>
<dbReference type="Gene3D" id="3.90.120.30">
    <property type="match status" value="1"/>
</dbReference>
<dbReference type="PANTHER" id="PTHR10629">
    <property type="entry name" value="CYTOSINE-SPECIFIC METHYLTRANSFERASE"/>
    <property type="match status" value="1"/>
</dbReference>
<dbReference type="PROSITE" id="PS51679">
    <property type="entry name" value="SAM_MT_C5"/>
    <property type="match status" value="1"/>
</dbReference>
<dbReference type="SUPFAM" id="SSF53335">
    <property type="entry name" value="S-adenosyl-L-methionine-dependent methyltransferases"/>
    <property type="match status" value="1"/>
</dbReference>
<keyword evidence="4" id="KW-0680">Restriction system</keyword>
<dbReference type="NCBIfam" id="TIGR00675">
    <property type="entry name" value="dcm"/>
    <property type="match status" value="1"/>
</dbReference>
<comment type="similarity">
    <text evidence="5 6">Belongs to the class I-like SAM-binding methyltransferase superfamily. C5-methyltransferase family.</text>
</comment>
<dbReference type="PRINTS" id="PR00105">
    <property type="entry name" value="C5METTRFRASE"/>
</dbReference>
<dbReference type="InterPro" id="IPR050390">
    <property type="entry name" value="C5-Methyltransferase"/>
</dbReference>
<dbReference type="RefSeq" id="WP_170821626.1">
    <property type="nucleotide sequence ID" value="NZ_JAAOXG010000020.1"/>
</dbReference>
<keyword evidence="1 5" id="KW-0489">Methyltransferase</keyword>
<accession>A0ABX1VR34</accession>
<keyword evidence="9" id="KW-1185">Reference proteome</keyword>
<evidence type="ECO:0000256" key="6">
    <source>
        <dbReference type="RuleBase" id="RU000416"/>
    </source>
</evidence>
<organism evidence="8 9">
    <name type="scientific">Lacrimispora defluvii</name>
    <dbReference type="NCBI Taxonomy" id="2719233"/>
    <lineage>
        <taxon>Bacteria</taxon>
        <taxon>Bacillati</taxon>
        <taxon>Bacillota</taxon>
        <taxon>Clostridia</taxon>
        <taxon>Lachnospirales</taxon>
        <taxon>Lachnospiraceae</taxon>
        <taxon>Lacrimispora</taxon>
    </lineage>
</organism>
<gene>
    <name evidence="8" type="primary">dcm</name>
    <name evidence="8" type="ORF">G9470_11785</name>
</gene>
<dbReference type="Gene3D" id="3.40.50.150">
    <property type="entry name" value="Vaccinia Virus protein VP39"/>
    <property type="match status" value="1"/>
</dbReference>
<evidence type="ECO:0000256" key="3">
    <source>
        <dbReference type="ARBA" id="ARBA00022691"/>
    </source>
</evidence>
<feature type="active site" evidence="5">
    <location>
        <position position="74"/>
    </location>
</feature>
<evidence type="ECO:0000313" key="8">
    <source>
        <dbReference type="EMBL" id="NNJ30465.1"/>
    </source>
</evidence>